<feature type="compositionally biased region" description="Low complexity" evidence="1">
    <location>
        <begin position="475"/>
        <end position="485"/>
    </location>
</feature>
<protein>
    <submittedName>
        <fullName evidence="2">Uncharacterized protein</fullName>
    </submittedName>
</protein>
<reference evidence="2" key="1">
    <citation type="submission" date="2014-11" db="EMBL/GenBank/DDBJ databases">
        <authorList>
            <person name="Otto D Thomas"/>
            <person name="Naeem Raeece"/>
        </authorList>
    </citation>
    <scope>NUCLEOTIDE SEQUENCE</scope>
</reference>
<feature type="compositionally biased region" description="Basic and acidic residues" evidence="1">
    <location>
        <begin position="431"/>
        <end position="453"/>
    </location>
</feature>
<dbReference type="VEuPathDB" id="CryptoDB:Cvel_5598"/>
<feature type="compositionally biased region" description="Acidic residues" evidence="1">
    <location>
        <begin position="363"/>
        <end position="383"/>
    </location>
</feature>
<evidence type="ECO:0000313" key="2">
    <source>
        <dbReference type="EMBL" id="CEM37852.1"/>
    </source>
</evidence>
<sequence length="741" mass="80324">MPGWMDSDFVSEYFAAVNFDISRLFRQRYYHALFEKAQEGFDADAIKANAAAFDRDKKGNPVPRKHAQGGGVRFFGLFMDSADESTGSTVLATTVSDVMQSSKFFSKKHRFWRVPPGCYHCPLYCCGTLEEPRPVPGSVEKEELQQIACLAQGFRPLTLSLDRFSWTAGGELLALWHVEEGQVDKLRLDVAWTYAHLFSHFRRRYARRQTGLRRGTRTGALSERQSSVASDLSNVAGLCRQASSESPPLQAGGSQMQTPLPSLCSLLPPSEEFRQQQGGWGDSAETHLPGPPPSYPRGMPGPSGSLPELPVDPSGDVSLLPYAPFPPSYSDSQFGPPTSDPLLLPFGGPSGSPSRVLDMIDTSADEEGENGDETDERGEEVEDSTFVAAPALPPVDAFAPEDEEEEAGEGEGEKEEDHIHGSEASPCHSGVAERLDFGGGREREILPAERETEGGTSPERLSPAVLLDTTVPMQRSTSSPRSHSPPNQPNYLLKPPPSRSLGDLSLADSSSSPSPSRPRGAGGSRNFVPAPPPSVRVPRPLVVATRLLVLLDSPTESERHDLLEAAADATSKWGGTGGEGGSLSVMFQDLTYVVEERHMEGNGRRRKIALKGGGHGWRATFWRYRMLAWHSPSFRLNFLLGLATAVGGAFWLQRYAMEIDFLLSSAGRSVGDLLGRLAGALEVWARWGGARAMSAGRVAGRGAGICLEGLQFCVCVPLVLVRLVYRSLTLQYQKSLVRGGG</sequence>
<feature type="compositionally biased region" description="Low complexity" evidence="1">
    <location>
        <begin position="499"/>
        <end position="519"/>
    </location>
</feature>
<proteinExistence type="predicted"/>
<dbReference type="EMBL" id="CDMZ01001809">
    <property type="protein sequence ID" value="CEM37852.1"/>
    <property type="molecule type" value="Genomic_DNA"/>
</dbReference>
<accession>A0A0G4H2J5</accession>
<feature type="compositionally biased region" description="Low complexity" evidence="1">
    <location>
        <begin position="296"/>
        <end position="305"/>
    </location>
</feature>
<feature type="region of interest" description="Disordered" evidence="1">
    <location>
        <begin position="240"/>
        <end position="536"/>
    </location>
</feature>
<feature type="compositionally biased region" description="Polar residues" evidence="1">
    <location>
        <begin position="241"/>
        <end position="258"/>
    </location>
</feature>
<feature type="compositionally biased region" description="Low complexity" evidence="1">
    <location>
        <begin position="259"/>
        <end position="270"/>
    </location>
</feature>
<evidence type="ECO:0000256" key="1">
    <source>
        <dbReference type="SAM" id="MobiDB-lite"/>
    </source>
</evidence>
<gene>
    <name evidence="2" type="ORF">Cvel_5598</name>
</gene>
<feature type="compositionally biased region" description="Acidic residues" evidence="1">
    <location>
        <begin position="399"/>
        <end position="414"/>
    </location>
</feature>
<name>A0A0G4H2J5_9ALVE</name>
<organism evidence="2">
    <name type="scientific">Chromera velia CCMP2878</name>
    <dbReference type="NCBI Taxonomy" id="1169474"/>
    <lineage>
        <taxon>Eukaryota</taxon>
        <taxon>Sar</taxon>
        <taxon>Alveolata</taxon>
        <taxon>Colpodellida</taxon>
        <taxon>Chromeraceae</taxon>
        <taxon>Chromera</taxon>
    </lineage>
</organism>
<dbReference type="AlphaFoldDB" id="A0A0G4H2J5"/>